<dbReference type="HOGENOM" id="CLU_3110058_0_0_1"/>
<evidence type="ECO:0000313" key="1">
    <source>
        <dbReference type="EnsemblPlants" id="Solyc10g053880.1.1"/>
    </source>
</evidence>
<accession>K4D0Y6</accession>
<dbReference type="EnsemblPlants" id="Solyc10g053880.1.1">
    <property type="protein sequence ID" value="Solyc10g053880.1.1"/>
    <property type="gene ID" value="Solyc10g053880.1"/>
</dbReference>
<dbReference type="Proteomes" id="UP000004994">
    <property type="component" value="Chromosome 10"/>
</dbReference>
<reference evidence="1" key="2">
    <citation type="submission" date="2015-06" db="UniProtKB">
        <authorList>
            <consortium name="EnsemblPlants"/>
        </authorList>
    </citation>
    <scope>IDENTIFICATION</scope>
    <source>
        <strain evidence="1">cv. Heinz 1706</strain>
    </source>
</reference>
<dbReference type="Gramene" id="Solyc10g053880.1.1">
    <property type="protein sequence ID" value="Solyc10g053880.1.1"/>
    <property type="gene ID" value="Solyc10g053880.1"/>
</dbReference>
<protein>
    <submittedName>
        <fullName evidence="1">Uncharacterized protein</fullName>
    </submittedName>
</protein>
<evidence type="ECO:0000313" key="2">
    <source>
        <dbReference type="Proteomes" id="UP000004994"/>
    </source>
</evidence>
<organism evidence="1">
    <name type="scientific">Solanum lycopersicum</name>
    <name type="common">Tomato</name>
    <name type="synonym">Lycopersicon esculentum</name>
    <dbReference type="NCBI Taxonomy" id="4081"/>
    <lineage>
        <taxon>Eukaryota</taxon>
        <taxon>Viridiplantae</taxon>
        <taxon>Streptophyta</taxon>
        <taxon>Embryophyta</taxon>
        <taxon>Tracheophyta</taxon>
        <taxon>Spermatophyta</taxon>
        <taxon>Magnoliopsida</taxon>
        <taxon>eudicotyledons</taxon>
        <taxon>Gunneridae</taxon>
        <taxon>Pentapetalae</taxon>
        <taxon>asterids</taxon>
        <taxon>lamiids</taxon>
        <taxon>Solanales</taxon>
        <taxon>Solanaceae</taxon>
        <taxon>Solanoideae</taxon>
        <taxon>Solaneae</taxon>
        <taxon>Solanum</taxon>
        <taxon>Solanum subgen. Lycopersicon</taxon>
    </lineage>
</organism>
<name>K4D0Y6_SOLLC</name>
<dbReference type="InParanoid" id="K4D0Y6"/>
<keyword evidence="2" id="KW-1185">Reference proteome</keyword>
<reference evidence="1" key="1">
    <citation type="journal article" date="2012" name="Nature">
        <title>The tomato genome sequence provides insights into fleshy fruit evolution.</title>
        <authorList>
            <consortium name="Tomato Genome Consortium"/>
        </authorList>
    </citation>
    <scope>NUCLEOTIDE SEQUENCE [LARGE SCALE GENOMIC DNA]</scope>
    <source>
        <strain evidence="1">cv. Heinz 1706</strain>
    </source>
</reference>
<dbReference type="AlphaFoldDB" id="K4D0Y6"/>
<sequence length="51" mass="5989">MFSVCLKLFEDLCLCNFIMILSSNWWIMCTPSLCLFELDICASVNYKFIIL</sequence>
<dbReference type="PaxDb" id="4081-Solyc10g053880.1.1"/>
<proteinExistence type="predicted"/>